<accession>A0ABW2LB13</accession>
<keyword evidence="7 9" id="KW-0460">Magnesium</keyword>
<dbReference type="RefSeq" id="WP_379713325.1">
    <property type="nucleotide sequence ID" value="NZ_JBHTBS010000007.1"/>
</dbReference>
<dbReference type="InterPro" id="IPR000489">
    <property type="entry name" value="Pterin-binding_dom"/>
</dbReference>
<dbReference type="Gene3D" id="3.20.20.20">
    <property type="entry name" value="Dihydropteroate synthase-like"/>
    <property type="match status" value="1"/>
</dbReference>
<dbReference type="PANTHER" id="PTHR20941:SF1">
    <property type="entry name" value="FOLIC ACID SYNTHESIS PROTEIN FOL1"/>
    <property type="match status" value="1"/>
</dbReference>
<evidence type="ECO:0000313" key="11">
    <source>
        <dbReference type="EMBL" id="MFC7338241.1"/>
    </source>
</evidence>
<keyword evidence="12" id="KW-1185">Reference proteome</keyword>
<dbReference type="GO" id="GO:0004156">
    <property type="term" value="F:dihydropteroate synthase activity"/>
    <property type="evidence" value="ECO:0007669"/>
    <property type="project" value="UniProtKB-EC"/>
</dbReference>
<keyword evidence="6 9" id="KW-0479">Metal-binding</keyword>
<dbReference type="EMBL" id="JBHTBS010000007">
    <property type="protein sequence ID" value="MFC7338241.1"/>
    <property type="molecule type" value="Genomic_DNA"/>
</dbReference>
<dbReference type="Pfam" id="PF00809">
    <property type="entry name" value="Pterin_bind"/>
    <property type="match status" value="1"/>
</dbReference>
<dbReference type="NCBIfam" id="TIGR01496">
    <property type="entry name" value="DHPS"/>
    <property type="match status" value="1"/>
</dbReference>
<comment type="function">
    <text evidence="9">Catalyzes the condensation of para-aminobenzoate (pABA) with 6-hydroxymethyl-7,8-dihydropterin diphosphate (DHPt-PP) to form 7,8-dihydropteroate (H2Pte), the immediate precursor of folate derivatives.</text>
</comment>
<dbReference type="PANTHER" id="PTHR20941">
    <property type="entry name" value="FOLATE SYNTHESIS PROTEINS"/>
    <property type="match status" value="1"/>
</dbReference>
<organism evidence="11 12">
    <name type="scientific">Haloferula chungangensis</name>
    <dbReference type="NCBI Taxonomy" id="1048331"/>
    <lineage>
        <taxon>Bacteria</taxon>
        <taxon>Pseudomonadati</taxon>
        <taxon>Verrucomicrobiota</taxon>
        <taxon>Verrucomicrobiia</taxon>
        <taxon>Verrucomicrobiales</taxon>
        <taxon>Verrucomicrobiaceae</taxon>
        <taxon>Haloferula</taxon>
    </lineage>
</organism>
<dbReference type="PROSITE" id="PS50972">
    <property type="entry name" value="PTERIN_BINDING"/>
    <property type="match status" value="1"/>
</dbReference>
<reference evidence="12" key="1">
    <citation type="journal article" date="2019" name="Int. J. Syst. Evol. Microbiol.">
        <title>The Global Catalogue of Microorganisms (GCM) 10K type strain sequencing project: providing services to taxonomists for standard genome sequencing and annotation.</title>
        <authorList>
            <consortium name="The Broad Institute Genomics Platform"/>
            <consortium name="The Broad Institute Genome Sequencing Center for Infectious Disease"/>
            <person name="Wu L."/>
            <person name="Ma J."/>
        </authorList>
    </citation>
    <scope>NUCLEOTIDE SEQUENCE [LARGE SCALE GENOMIC DNA]</scope>
    <source>
        <strain evidence="12">CGMCC 4.1467</strain>
    </source>
</reference>
<evidence type="ECO:0000256" key="3">
    <source>
        <dbReference type="ARBA" id="ARBA00004763"/>
    </source>
</evidence>
<evidence type="ECO:0000256" key="2">
    <source>
        <dbReference type="ARBA" id="ARBA00001946"/>
    </source>
</evidence>
<comment type="pathway">
    <text evidence="3 9">Cofactor biosynthesis; tetrahydrofolate biosynthesis; 7,8-dihydrofolate from 2-amino-4-hydroxy-6-hydroxymethyl-7,8-dihydropteridine diphosphate and 4-aminobenzoate: step 1/2.</text>
</comment>
<evidence type="ECO:0000256" key="8">
    <source>
        <dbReference type="ARBA" id="ARBA00022909"/>
    </source>
</evidence>
<evidence type="ECO:0000256" key="6">
    <source>
        <dbReference type="ARBA" id="ARBA00022723"/>
    </source>
</evidence>
<evidence type="ECO:0000259" key="10">
    <source>
        <dbReference type="PROSITE" id="PS50972"/>
    </source>
</evidence>
<keyword evidence="8 9" id="KW-0289">Folate biosynthesis</keyword>
<keyword evidence="5 9" id="KW-0808">Transferase</keyword>
<evidence type="ECO:0000256" key="4">
    <source>
        <dbReference type="ARBA" id="ARBA00012458"/>
    </source>
</evidence>
<dbReference type="InterPro" id="IPR006390">
    <property type="entry name" value="DHP_synth_dom"/>
</dbReference>
<comment type="catalytic activity">
    <reaction evidence="1">
        <text>(7,8-dihydropterin-6-yl)methyl diphosphate + 4-aminobenzoate = 7,8-dihydropteroate + diphosphate</text>
        <dbReference type="Rhea" id="RHEA:19949"/>
        <dbReference type="ChEBI" id="CHEBI:17836"/>
        <dbReference type="ChEBI" id="CHEBI:17839"/>
        <dbReference type="ChEBI" id="CHEBI:33019"/>
        <dbReference type="ChEBI" id="CHEBI:72950"/>
        <dbReference type="EC" id="2.5.1.15"/>
    </reaction>
</comment>
<proteinExistence type="inferred from homology"/>
<feature type="domain" description="Pterin-binding" evidence="10">
    <location>
        <begin position="16"/>
        <end position="269"/>
    </location>
</feature>
<evidence type="ECO:0000313" key="12">
    <source>
        <dbReference type="Proteomes" id="UP001596472"/>
    </source>
</evidence>
<dbReference type="PROSITE" id="PS00793">
    <property type="entry name" value="DHPS_2"/>
    <property type="match status" value="1"/>
</dbReference>
<evidence type="ECO:0000256" key="9">
    <source>
        <dbReference type="RuleBase" id="RU361205"/>
    </source>
</evidence>
<dbReference type="CDD" id="cd00739">
    <property type="entry name" value="DHPS"/>
    <property type="match status" value="1"/>
</dbReference>
<dbReference type="EC" id="2.5.1.15" evidence="4 9"/>
<gene>
    <name evidence="11" type="primary">folP</name>
    <name evidence="11" type="ORF">ACFQY0_13690</name>
</gene>
<dbReference type="InterPro" id="IPR011005">
    <property type="entry name" value="Dihydropteroate_synth-like_sf"/>
</dbReference>
<evidence type="ECO:0000256" key="1">
    <source>
        <dbReference type="ARBA" id="ARBA00000012"/>
    </source>
</evidence>
<comment type="similarity">
    <text evidence="9">Belongs to the DHPS family.</text>
</comment>
<sequence length="281" mass="30535">MRWKTQAKTLDLSRQAMVMGILNVTPDSFSDGGNHDAPEAALKRARQMIAEGVDIIDVGGESTRPGAADVGVSEEMLRTLPVIEALRAEWDGLISIDTMKAATACAALKAGADIVNDVSGLRDPEMVRACAESGCGVVVMHMQGDPRTMQSKPHYGDVVGEVRRFFEERLQDLTASGISGESLCFDPGIGFGKSLEHNLALLRGLRDLQVSDRPLLIGLSRKSFIGKLLESDAMEDRDWPTVALTAWTRESGAMIHRVHEVKSNREALRMVEAIDALPPRS</sequence>
<dbReference type="Proteomes" id="UP001596472">
    <property type="component" value="Unassembled WGS sequence"/>
</dbReference>
<dbReference type="SUPFAM" id="SSF51717">
    <property type="entry name" value="Dihydropteroate synthetase-like"/>
    <property type="match status" value="1"/>
</dbReference>
<protein>
    <recommendedName>
        <fullName evidence="4 9">Dihydropteroate synthase</fullName>
        <shortName evidence="9">DHPS</shortName>
        <ecNumber evidence="4 9">2.5.1.15</ecNumber>
    </recommendedName>
    <alternativeName>
        <fullName evidence="9">Dihydropteroate pyrophosphorylase</fullName>
    </alternativeName>
</protein>
<name>A0ABW2LB13_9BACT</name>
<dbReference type="InterPro" id="IPR045031">
    <property type="entry name" value="DHP_synth-like"/>
</dbReference>
<comment type="caution">
    <text evidence="11">The sequence shown here is derived from an EMBL/GenBank/DDBJ whole genome shotgun (WGS) entry which is preliminary data.</text>
</comment>
<dbReference type="PROSITE" id="PS00792">
    <property type="entry name" value="DHPS_1"/>
    <property type="match status" value="1"/>
</dbReference>
<evidence type="ECO:0000256" key="5">
    <source>
        <dbReference type="ARBA" id="ARBA00022679"/>
    </source>
</evidence>
<comment type="cofactor">
    <cofactor evidence="2 9">
        <name>Mg(2+)</name>
        <dbReference type="ChEBI" id="CHEBI:18420"/>
    </cofactor>
</comment>
<evidence type="ECO:0000256" key="7">
    <source>
        <dbReference type="ARBA" id="ARBA00022842"/>
    </source>
</evidence>